<keyword evidence="1" id="KW-0732">Signal</keyword>
<dbReference type="Pfam" id="PF10531">
    <property type="entry name" value="SLBB"/>
    <property type="match status" value="1"/>
</dbReference>
<gene>
    <name evidence="6" type="ORF">HPT29_018070</name>
</gene>
<dbReference type="InterPro" id="IPR058781">
    <property type="entry name" value="HH_AprE-like"/>
</dbReference>
<name>A0ABY5RME2_9HYPH</name>
<evidence type="ECO:0000259" key="5">
    <source>
        <dbReference type="Pfam" id="PF25994"/>
    </source>
</evidence>
<protein>
    <submittedName>
        <fullName evidence="6">Polysaccharide biosynthesis/export family protein</fullName>
    </submittedName>
</protein>
<dbReference type="PANTHER" id="PTHR33619:SF3">
    <property type="entry name" value="POLYSACCHARIDE EXPORT PROTEIN GFCE-RELATED"/>
    <property type="match status" value="1"/>
</dbReference>
<dbReference type="EMBL" id="CP102845">
    <property type="protein sequence ID" value="UVF18400.1"/>
    <property type="molecule type" value="Genomic_DNA"/>
</dbReference>
<sequence length="399" mass="43768">MVCIVLQTPAFAEYRLAPGDVLELSVAGFSELRQKSTIGVDGEIVLPLIGSVKAVGRTLPELSQAIRQAYSSAVLQQRVPGGQSEPIVITANEITLQISEYRPIYLTGDVANPGQQPFRPGMTIRQAITVAGGFGAGRAGLANPRLEAAQVRADMKALWVQLVNDHATVWRINCELTGNNAPFPDFSMAPLDQEMVRQIRSNVEEQLKTRRDDLSKQKASIQKTIEQADKRLALLADQLKNEEAGSQADAEDFARVSALFEKGNIAVTRLSDARRTMLFSGTRVLQTTSAISQLERDREVLRRSLEEADAKKRIALNDELQQVQSRIAQAQTKLSGLEERFRYIGGSQTGLSRDLGNELKISVLRKGATGVERISSEEDADLLPGDVVEVLLPDDRPQL</sequence>
<keyword evidence="2" id="KW-0175">Coiled coil</keyword>
<evidence type="ECO:0000256" key="2">
    <source>
        <dbReference type="SAM" id="Coils"/>
    </source>
</evidence>
<dbReference type="Pfam" id="PF02563">
    <property type="entry name" value="Poly_export"/>
    <property type="match status" value="1"/>
</dbReference>
<dbReference type="Gene3D" id="3.30.1950.10">
    <property type="entry name" value="wza like domain"/>
    <property type="match status" value="1"/>
</dbReference>
<keyword evidence="7" id="KW-1185">Reference proteome</keyword>
<evidence type="ECO:0000259" key="4">
    <source>
        <dbReference type="Pfam" id="PF10531"/>
    </source>
</evidence>
<feature type="domain" description="Soluble ligand binding" evidence="4">
    <location>
        <begin position="104"/>
        <end position="137"/>
    </location>
</feature>
<feature type="coiled-coil region" evidence="2">
    <location>
        <begin position="291"/>
        <end position="340"/>
    </location>
</feature>
<feature type="domain" description="AprE-like long alpha-helical hairpin" evidence="5">
    <location>
        <begin position="151"/>
        <end position="339"/>
    </location>
</feature>
<reference evidence="6" key="1">
    <citation type="submission" date="2022-08" db="EMBL/GenBank/DDBJ databases">
        <title>Microvirga terrae sp. nov., isolated from soil.</title>
        <authorList>
            <person name="Kim K.H."/>
            <person name="Seo Y.L."/>
            <person name="Kim J.M."/>
            <person name="Lee J.K."/>
            <person name="Han D.M."/>
            <person name="Jeon C.O."/>
        </authorList>
    </citation>
    <scope>NUCLEOTIDE SEQUENCE</scope>
    <source>
        <strain evidence="6">R24</strain>
    </source>
</reference>
<proteinExistence type="predicted"/>
<evidence type="ECO:0000313" key="7">
    <source>
        <dbReference type="Proteomes" id="UP001017257"/>
    </source>
</evidence>
<organism evidence="6 7">
    <name type="scientific">Microvirga terrae</name>
    <dbReference type="NCBI Taxonomy" id="2740529"/>
    <lineage>
        <taxon>Bacteria</taxon>
        <taxon>Pseudomonadati</taxon>
        <taxon>Pseudomonadota</taxon>
        <taxon>Alphaproteobacteria</taxon>
        <taxon>Hyphomicrobiales</taxon>
        <taxon>Methylobacteriaceae</taxon>
        <taxon>Microvirga</taxon>
    </lineage>
</organism>
<dbReference type="Pfam" id="PF25994">
    <property type="entry name" value="HH_AprE"/>
    <property type="match status" value="1"/>
</dbReference>
<evidence type="ECO:0000256" key="1">
    <source>
        <dbReference type="ARBA" id="ARBA00022729"/>
    </source>
</evidence>
<evidence type="ECO:0000313" key="6">
    <source>
        <dbReference type="EMBL" id="UVF18400.1"/>
    </source>
</evidence>
<evidence type="ECO:0000259" key="3">
    <source>
        <dbReference type="Pfam" id="PF02563"/>
    </source>
</evidence>
<dbReference type="Proteomes" id="UP001017257">
    <property type="component" value="Chromosome"/>
</dbReference>
<dbReference type="InterPro" id="IPR003715">
    <property type="entry name" value="Poly_export_N"/>
</dbReference>
<accession>A0ABY5RME2</accession>
<feature type="coiled-coil region" evidence="2">
    <location>
        <begin position="204"/>
        <end position="245"/>
    </location>
</feature>
<dbReference type="InterPro" id="IPR019554">
    <property type="entry name" value="Soluble_ligand-bd"/>
</dbReference>
<dbReference type="Gene3D" id="3.10.560.10">
    <property type="entry name" value="Outer membrane lipoprotein wza domain like"/>
    <property type="match status" value="1"/>
</dbReference>
<dbReference type="InterPro" id="IPR049712">
    <property type="entry name" value="Poly_export"/>
</dbReference>
<feature type="domain" description="Polysaccharide export protein N-terminal" evidence="3">
    <location>
        <begin position="12"/>
        <end position="75"/>
    </location>
</feature>
<dbReference type="PANTHER" id="PTHR33619">
    <property type="entry name" value="POLYSACCHARIDE EXPORT PROTEIN GFCE-RELATED"/>
    <property type="match status" value="1"/>
</dbReference>